<dbReference type="OrthoDB" id="9788336at2"/>
<comment type="similarity">
    <text evidence="1 7">Belongs to the bacterial ribosomal protein bL9 family.</text>
</comment>
<accession>A0A090CYS7</accession>
<evidence type="ECO:0000256" key="7">
    <source>
        <dbReference type="HAMAP-Rule" id="MF_00503"/>
    </source>
</evidence>
<evidence type="ECO:0000256" key="4">
    <source>
        <dbReference type="ARBA" id="ARBA00022980"/>
    </source>
</evidence>
<evidence type="ECO:0000313" key="11">
    <source>
        <dbReference type="Proteomes" id="UP000031552"/>
    </source>
</evidence>
<keyword evidence="4 7" id="KW-0689">Ribosomal protein</keyword>
<evidence type="ECO:0000256" key="2">
    <source>
        <dbReference type="ARBA" id="ARBA00022730"/>
    </source>
</evidence>
<evidence type="ECO:0000256" key="5">
    <source>
        <dbReference type="ARBA" id="ARBA00023274"/>
    </source>
</evidence>
<name>A0A090CYS7_9BACT</name>
<dbReference type="InterPro" id="IPR009027">
    <property type="entry name" value="Ribosomal_bL9/RNase_H1_N"/>
</dbReference>
<dbReference type="STRING" id="1437425.CSEC_1020"/>
<evidence type="ECO:0000256" key="6">
    <source>
        <dbReference type="ARBA" id="ARBA00035292"/>
    </source>
</evidence>
<evidence type="ECO:0000256" key="3">
    <source>
        <dbReference type="ARBA" id="ARBA00022884"/>
    </source>
</evidence>
<dbReference type="Gene3D" id="3.10.430.100">
    <property type="entry name" value="Ribosomal protein L9, C-terminal domain"/>
    <property type="match status" value="1"/>
</dbReference>
<dbReference type="SUPFAM" id="SSF55653">
    <property type="entry name" value="Ribosomal protein L9 C-domain"/>
    <property type="match status" value="1"/>
</dbReference>
<dbReference type="RefSeq" id="WP_041017386.1">
    <property type="nucleotide sequence ID" value="NZ_CCEJ010000004.1"/>
</dbReference>
<evidence type="ECO:0000313" key="10">
    <source>
        <dbReference type="EMBL" id="CDR33847.1"/>
    </source>
</evidence>
<feature type="domain" description="Ribosomal protein L9" evidence="8">
    <location>
        <begin position="4"/>
        <end position="47"/>
    </location>
</feature>
<evidence type="ECO:0000259" key="9">
    <source>
        <dbReference type="Pfam" id="PF03948"/>
    </source>
</evidence>
<protein>
    <recommendedName>
        <fullName evidence="6 7">Large ribosomal subunit protein bL9</fullName>
    </recommendedName>
</protein>
<dbReference type="GO" id="GO:1990904">
    <property type="term" value="C:ribonucleoprotein complex"/>
    <property type="evidence" value="ECO:0007669"/>
    <property type="project" value="UniProtKB-KW"/>
</dbReference>
<keyword evidence="11" id="KW-1185">Reference proteome</keyword>
<dbReference type="GO" id="GO:0019843">
    <property type="term" value="F:rRNA binding"/>
    <property type="evidence" value="ECO:0007669"/>
    <property type="project" value="UniProtKB-UniRule"/>
</dbReference>
<organism evidence="10 11">
    <name type="scientific">Candidatus Criblamydia sequanensis CRIB-18</name>
    <dbReference type="NCBI Taxonomy" id="1437425"/>
    <lineage>
        <taxon>Bacteria</taxon>
        <taxon>Pseudomonadati</taxon>
        <taxon>Chlamydiota</taxon>
        <taxon>Chlamydiia</taxon>
        <taxon>Parachlamydiales</taxon>
        <taxon>Candidatus Criblamydiaceae</taxon>
        <taxon>Candidatus Criblamydia</taxon>
    </lineage>
</organism>
<dbReference type="InterPro" id="IPR000244">
    <property type="entry name" value="Ribosomal_bL9"/>
</dbReference>
<dbReference type="Gene3D" id="3.40.5.10">
    <property type="entry name" value="Ribosomal protein L9, N-terminal domain"/>
    <property type="match status" value="1"/>
</dbReference>
<evidence type="ECO:0000256" key="1">
    <source>
        <dbReference type="ARBA" id="ARBA00010605"/>
    </source>
</evidence>
<dbReference type="InterPro" id="IPR036791">
    <property type="entry name" value="Ribosomal_bL9_C_sf"/>
</dbReference>
<dbReference type="Pfam" id="PF03948">
    <property type="entry name" value="Ribosomal_L9_C"/>
    <property type="match status" value="1"/>
</dbReference>
<dbReference type="InterPro" id="IPR020070">
    <property type="entry name" value="Ribosomal_bL9_N"/>
</dbReference>
<reference evidence="10" key="2">
    <citation type="submission" date="2014-09" db="EMBL/GenBank/DDBJ databases">
        <title>Criblamydia sequanensis harbors a mega-plasmid encoding arsenite resistance.</title>
        <authorList>
            <person name="Bertelli C."/>
            <person name="Goesmann A."/>
            <person name="Greub G."/>
        </authorList>
    </citation>
    <scope>NUCLEOTIDE SEQUENCE [LARGE SCALE GENOMIC DNA]</scope>
    <source>
        <strain evidence="10">CRIB-18</strain>
    </source>
</reference>
<reference evidence="10" key="1">
    <citation type="submission" date="2013-12" db="EMBL/GenBank/DDBJ databases">
        <authorList>
            <person name="Linke B."/>
        </authorList>
    </citation>
    <scope>NUCLEOTIDE SEQUENCE [LARGE SCALE GENOMIC DNA]</scope>
    <source>
        <strain evidence="10">CRIB-18</strain>
    </source>
</reference>
<keyword evidence="3 7" id="KW-0694">RNA-binding</keyword>
<dbReference type="InterPro" id="IPR020069">
    <property type="entry name" value="Ribosomal_bL9_C"/>
</dbReference>
<dbReference type="PANTHER" id="PTHR21368">
    <property type="entry name" value="50S RIBOSOMAL PROTEIN L9"/>
    <property type="match status" value="1"/>
</dbReference>
<proteinExistence type="inferred from homology"/>
<sequence length="166" mass="18479">MATKLLLIEDVEDLGRSGDIVSVKEGYARNFLLPRGVAVMADKNAIRRQAALKEARLLKAIEDKKEAEVLAKRFDGLNITAIVKVDPEGHMYGSVTAAEIVKLIEDEHKIALEKRYVQLKHPIKELGVHRIDLKLKEGVPATITLKIAPENFEETEAVEQAKSDTE</sequence>
<feature type="domain" description="Large ribosomal subunit protein bL9 C-terminal" evidence="9">
    <location>
        <begin position="65"/>
        <end position="148"/>
    </location>
</feature>
<gene>
    <name evidence="7 10" type="primary">rplI</name>
    <name evidence="10" type="ORF">CSEC_1020</name>
</gene>
<dbReference type="EMBL" id="CCEJ010000004">
    <property type="protein sequence ID" value="CDR33847.1"/>
    <property type="molecule type" value="Genomic_DNA"/>
</dbReference>
<dbReference type="GO" id="GO:0005840">
    <property type="term" value="C:ribosome"/>
    <property type="evidence" value="ECO:0007669"/>
    <property type="project" value="UniProtKB-KW"/>
</dbReference>
<dbReference type="AlphaFoldDB" id="A0A090CYS7"/>
<dbReference type="eggNOG" id="COG0359">
    <property type="taxonomic scope" value="Bacteria"/>
</dbReference>
<dbReference type="NCBIfam" id="TIGR00158">
    <property type="entry name" value="L9"/>
    <property type="match status" value="1"/>
</dbReference>
<keyword evidence="2 7" id="KW-0699">rRNA-binding</keyword>
<comment type="caution">
    <text evidence="10">The sequence shown here is derived from an EMBL/GenBank/DDBJ whole genome shotgun (WGS) entry which is preliminary data.</text>
</comment>
<dbReference type="InterPro" id="IPR036935">
    <property type="entry name" value="Ribosomal_bL9_N_sf"/>
</dbReference>
<dbReference type="GO" id="GO:0003735">
    <property type="term" value="F:structural constituent of ribosome"/>
    <property type="evidence" value="ECO:0007669"/>
    <property type="project" value="InterPro"/>
</dbReference>
<keyword evidence="5 7" id="KW-0687">Ribonucleoprotein</keyword>
<comment type="function">
    <text evidence="7">Binds to the 23S rRNA.</text>
</comment>
<dbReference type="Proteomes" id="UP000031552">
    <property type="component" value="Unassembled WGS sequence"/>
</dbReference>
<dbReference type="Pfam" id="PF01281">
    <property type="entry name" value="Ribosomal_L9_N"/>
    <property type="match status" value="1"/>
</dbReference>
<dbReference type="InterPro" id="IPR020594">
    <property type="entry name" value="Ribosomal_bL9_bac/chp"/>
</dbReference>
<evidence type="ECO:0000259" key="8">
    <source>
        <dbReference type="Pfam" id="PF01281"/>
    </source>
</evidence>
<dbReference type="SUPFAM" id="SSF55658">
    <property type="entry name" value="L9 N-domain-like"/>
    <property type="match status" value="1"/>
</dbReference>
<dbReference type="GO" id="GO:0006412">
    <property type="term" value="P:translation"/>
    <property type="evidence" value="ECO:0007669"/>
    <property type="project" value="UniProtKB-UniRule"/>
</dbReference>
<dbReference type="HAMAP" id="MF_00503">
    <property type="entry name" value="Ribosomal_bL9"/>
    <property type="match status" value="1"/>
</dbReference>